<dbReference type="PROSITE" id="PS51781">
    <property type="entry name" value="SH3B"/>
    <property type="match status" value="2"/>
</dbReference>
<evidence type="ECO:0000313" key="2">
    <source>
        <dbReference type="EMBL" id="MBC8571597.1"/>
    </source>
</evidence>
<comment type="caution">
    <text evidence="2">The sequence shown here is derived from an EMBL/GenBank/DDBJ whole genome shotgun (WGS) entry which is preliminary data.</text>
</comment>
<evidence type="ECO:0000259" key="1">
    <source>
        <dbReference type="PROSITE" id="PS51781"/>
    </source>
</evidence>
<accession>A0ABR7N5B9</accession>
<evidence type="ECO:0000313" key="3">
    <source>
        <dbReference type="Proteomes" id="UP000657421"/>
    </source>
</evidence>
<dbReference type="Proteomes" id="UP000657421">
    <property type="component" value="Unassembled WGS sequence"/>
</dbReference>
<name>A0ABR7N5B9_9FIRM</name>
<reference evidence="2 3" key="1">
    <citation type="submission" date="2020-08" db="EMBL/GenBank/DDBJ databases">
        <title>Genome public.</title>
        <authorList>
            <person name="Liu C."/>
            <person name="Sun Q."/>
        </authorList>
    </citation>
    <scope>NUCLEOTIDE SEQUENCE [LARGE SCALE GENOMIC DNA]</scope>
    <source>
        <strain evidence="2 3">NSJ-46</strain>
    </source>
</reference>
<dbReference type="RefSeq" id="WP_249306489.1">
    <property type="nucleotide sequence ID" value="NZ_JACRSZ010000001.1"/>
</dbReference>
<sequence length="248" mass="28472">MTGKMDRTESKTMIKWMLALLLMIGVWIAAGSLGRAASSDTYTVRVETGYLALRTAQAYDYRNEIGKLYTGDTVEVEEYGSGDYWYVYSAKLNRYGYVNNNYLYYSGITDDTDYTVSVATGYLALRTEKAYDYRNEIGKLYTGDTVEVIDSSDSGYWYVYSYKLNKYGYVNKDYLIAPVTVCGPEYYVTGTTYYLALRNAKAYDAANEIGKLHNGDYVYVQDTSDSTYWYVYAPQLNKYGYVNKNYLR</sequence>
<dbReference type="Gene3D" id="2.30.30.40">
    <property type="entry name" value="SH3 Domains"/>
    <property type="match status" value="2"/>
</dbReference>
<dbReference type="SMART" id="SM00287">
    <property type="entry name" value="SH3b"/>
    <property type="match status" value="2"/>
</dbReference>
<dbReference type="EMBL" id="JACRSZ010000001">
    <property type="protein sequence ID" value="MBC8571597.1"/>
    <property type="molecule type" value="Genomic_DNA"/>
</dbReference>
<feature type="domain" description="SH3b" evidence="1">
    <location>
        <begin position="39"/>
        <end position="107"/>
    </location>
</feature>
<gene>
    <name evidence="2" type="ORF">H8716_00635</name>
</gene>
<dbReference type="InterPro" id="IPR003646">
    <property type="entry name" value="SH3-like_bac-type"/>
</dbReference>
<feature type="domain" description="SH3b" evidence="1">
    <location>
        <begin position="111"/>
        <end position="179"/>
    </location>
</feature>
<organism evidence="2 3">
    <name type="scientific">Jingyaoa shaoxingensis</name>
    <dbReference type="NCBI Taxonomy" id="2763671"/>
    <lineage>
        <taxon>Bacteria</taxon>
        <taxon>Bacillati</taxon>
        <taxon>Bacillota</taxon>
        <taxon>Clostridia</taxon>
        <taxon>Lachnospirales</taxon>
        <taxon>Lachnospiraceae</taxon>
        <taxon>Jingyaoa</taxon>
    </lineage>
</organism>
<keyword evidence="3" id="KW-1185">Reference proteome</keyword>
<protein>
    <submittedName>
        <fullName evidence="2">SH3 domain-containing protein</fullName>
    </submittedName>
</protein>
<proteinExistence type="predicted"/>